<gene>
    <name evidence="9 14" type="primary">infB</name>
    <name evidence="14" type="ORF">ACFQ4C_12295</name>
</gene>
<evidence type="ECO:0000313" key="14">
    <source>
        <dbReference type="EMBL" id="MFD1141898.1"/>
    </source>
</evidence>
<dbReference type="EMBL" id="JBHTLP010000008">
    <property type="protein sequence ID" value="MFD1141898.1"/>
    <property type="molecule type" value="Genomic_DNA"/>
</dbReference>
<dbReference type="Gene3D" id="3.40.50.300">
    <property type="entry name" value="P-loop containing nucleotide triphosphate hydrolases"/>
    <property type="match status" value="1"/>
</dbReference>
<feature type="binding site" evidence="9">
    <location>
        <begin position="625"/>
        <end position="632"/>
    </location>
    <ligand>
        <name>GTP</name>
        <dbReference type="ChEBI" id="CHEBI:37565"/>
    </ligand>
</feature>
<evidence type="ECO:0000256" key="8">
    <source>
        <dbReference type="ARBA" id="ARBA00023134"/>
    </source>
</evidence>
<feature type="compositionally biased region" description="Basic and acidic residues" evidence="12">
    <location>
        <begin position="281"/>
        <end position="292"/>
    </location>
</feature>
<dbReference type="Gene3D" id="2.40.30.10">
    <property type="entry name" value="Translation factors"/>
    <property type="match status" value="2"/>
</dbReference>
<feature type="compositionally biased region" description="Polar residues" evidence="12">
    <location>
        <begin position="493"/>
        <end position="503"/>
    </location>
</feature>
<dbReference type="SUPFAM" id="SSF50447">
    <property type="entry name" value="Translation proteins"/>
    <property type="match status" value="2"/>
</dbReference>
<name>A0ABW3QJ33_9BACT</name>
<dbReference type="InterPro" id="IPR028626">
    <property type="entry name" value="Ribosomal_eS28_CS"/>
</dbReference>
<feature type="compositionally biased region" description="Basic and acidic residues" evidence="12">
    <location>
        <begin position="302"/>
        <end position="328"/>
    </location>
</feature>
<feature type="compositionally biased region" description="Pro residues" evidence="12">
    <location>
        <begin position="193"/>
        <end position="209"/>
    </location>
</feature>
<dbReference type="CDD" id="cd03702">
    <property type="entry name" value="IF2_mtIF2_II"/>
    <property type="match status" value="1"/>
</dbReference>
<keyword evidence="4 9" id="KW-0963">Cytoplasm</keyword>
<dbReference type="InterPro" id="IPR044145">
    <property type="entry name" value="IF2_II"/>
</dbReference>
<dbReference type="PANTHER" id="PTHR43381">
    <property type="entry name" value="TRANSLATION INITIATION FACTOR IF-2-RELATED"/>
    <property type="match status" value="1"/>
</dbReference>
<dbReference type="Pfam" id="PF00009">
    <property type="entry name" value="GTP_EFTU"/>
    <property type="match status" value="1"/>
</dbReference>
<feature type="binding site" evidence="9">
    <location>
        <begin position="672"/>
        <end position="676"/>
    </location>
    <ligand>
        <name>GTP</name>
        <dbReference type="ChEBI" id="CHEBI:37565"/>
    </ligand>
</feature>
<feature type="domain" description="Tr-type G" evidence="13">
    <location>
        <begin position="616"/>
        <end position="786"/>
    </location>
</feature>
<evidence type="ECO:0000259" key="13">
    <source>
        <dbReference type="PROSITE" id="PS51722"/>
    </source>
</evidence>
<sequence>MAEDKSMRLSQVAKILGVGSSTVVSRLSAKGIKVDSNPNGKISNEQVEILAKEFGNTELLNGGATRKPAPEPIVPEPKRRDDDDMPQYFRSEPARPSQPTPPPPAPTPVVPKPAPVQEAPVVPTPQPVAPQPAPVVAEKPVMPEPKPEPKPEIPSPAPAPVEARQQPAPVEPRETPAPKPEPVAPVVEKKPEPAPQPAPVTPVAPPRPVEAPQAATPTPAPQPEPKETTAPDLSSPRLPGLTVLGKIDLERKPAPRPNDSNQRHQHSNRGDGNRHNGPRPDGPRQEGSRPDNRQGQYPNRNDGSRDRRPDRPTGQDNRPDRDRNRPQDNRPQPPQPPRPVEPRPTPAPQPRAEQPEAEPNVPIETIRGRGEQLRGLTVLGTIELPSERSKKQTGPVASTDDRDKKRKRKRLRRDPVGGAAPASGGAQPQQGQGAPRNRDANRNQPGQAPGQGQGQAAKPANTGGAQNKNKAGGRNTRDRREEPTEREVKDSIRATQARMTGNKPNRGADRRRDRRLERAERERERLDQESEEAKILRVTEFVSANDLASLMNVSVNDVIATCMSLGMFVSINQRLDAEAITVIADEFEYEVQFVSAEEEIESGLVEEPDDEADLEPRAPIVTIMGHVDHGKTSLLDYIRRTRVAAGEAGGITQHIGAYSVKTEDDRMITFLDTPGHEAFTAMRARGAKVTDVVIIVIAADDSVMPQTREAINHAQVAGVPIVFAFSKVDKPGANTDKIREELSQMNMLVEEWGGKYQTQEISSKSGLGISELLEKVLLEAELLELKANPNKRATGTVIEAELDKGRGYVTTMLVQNGTLRQGDIILVGAHFGRIRAMTGDTGQRLKEAGPSTPVQILGLPGAPQAGDKFNVMETEREAREIANKREQLLREQNLRTRKHITLEEIGRRKAIGNFKELNVIVKGDVDGSVEALSDSLLQLSTEEVQVNIIHKAVGQISESDILLASASDAIIVGFQVRPSVGARRLAEQEQIEIRLYSIIYDAINEVRDAMEGLLAPTTEEVIVGNIEVRDVFKISRVGTVAGCMVTEGIIRRNNKVRVVRDFIVVHTGEISALKRFKDDVNEVRNGYECGLSIKNFNDIQVGDTIESFELKEVKRTL</sequence>
<dbReference type="Gene3D" id="3.40.50.10050">
    <property type="entry name" value="Translation initiation factor IF- 2, domain 3"/>
    <property type="match status" value="1"/>
</dbReference>
<feature type="compositionally biased region" description="Low complexity" evidence="12">
    <location>
        <begin position="444"/>
        <end position="460"/>
    </location>
</feature>
<feature type="compositionally biased region" description="Basic and acidic residues" evidence="12">
    <location>
        <begin position="506"/>
        <end position="530"/>
    </location>
</feature>
<dbReference type="PANTHER" id="PTHR43381:SF5">
    <property type="entry name" value="TR-TYPE G DOMAIN-CONTAINING PROTEIN"/>
    <property type="match status" value="1"/>
</dbReference>
<dbReference type="InterPro" id="IPR036925">
    <property type="entry name" value="TIF_IF2_dom3_sf"/>
</dbReference>
<dbReference type="PROSITE" id="PS51722">
    <property type="entry name" value="G_TR_2"/>
    <property type="match status" value="1"/>
</dbReference>
<dbReference type="InterPro" id="IPR004161">
    <property type="entry name" value="EFTu-like_2"/>
</dbReference>
<dbReference type="Pfam" id="PF04760">
    <property type="entry name" value="IF2_N"/>
    <property type="match status" value="1"/>
</dbReference>
<dbReference type="InterPro" id="IPR015760">
    <property type="entry name" value="TIF_IF2"/>
</dbReference>
<accession>A0ABW3QJ33</accession>
<evidence type="ECO:0000256" key="11">
    <source>
        <dbReference type="RuleBase" id="RU000645"/>
    </source>
</evidence>
<dbReference type="NCBIfam" id="TIGR00487">
    <property type="entry name" value="IF-2"/>
    <property type="match status" value="1"/>
</dbReference>
<dbReference type="Pfam" id="PF11987">
    <property type="entry name" value="IF-2"/>
    <property type="match status" value="1"/>
</dbReference>
<dbReference type="InterPro" id="IPR023115">
    <property type="entry name" value="TIF_IF2_dom3"/>
</dbReference>
<dbReference type="InterPro" id="IPR000178">
    <property type="entry name" value="TF_IF2_bacterial-like"/>
</dbReference>
<dbReference type="InterPro" id="IPR005225">
    <property type="entry name" value="Small_GTP-bd"/>
</dbReference>
<feature type="compositionally biased region" description="Pro residues" evidence="12">
    <location>
        <begin position="122"/>
        <end position="133"/>
    </location>
</feature>
<dbReference type="CDD" id="cd03692">
    <property type="entry name" value="mtIF2_IVc"/>
    <property type="match status" value="1"/>
</dbReference>
<dbReference type="InterPro" id="IPR027417">
    <property type="entry name" value="P-loop_NTPase"/>
</dbReference>
<dbReference type="CDD" id="cd01887">
    <property type="entry name" value="IF2_eIF5B"/>
    <property type="match status" value="1"/>
</dbReference>
<feature type="binding site" evidence="9">
    <location>
        <begin position="726"/>
        <end position="729"/>
    </location>
    <ligand>
        <name>GTP</name>
        <dbReference type="ChEBI" id="CHEBI:37565"/>
    </ligand>
</feature>
<evidence type="ECO:0000256" key="6">
    <source>
        <dbReference type="ARBA" id="ARBA00022741"/>
    </source>
</evidence>
<feature type="compositionally biased region" description="Pro residues" evidence="12">
    <location>
        <begin position="331"/>
        <end position="349"/>
    </location>
</feature>
<comment type="caution">
    <text evidence="9">Lacks conserved residue(s) required for the propagation of feature annotation.</text>
</comment>
<dbReference type="SUPFAM" id="SSF52540">
    <property type="entry name" value="P-loop containing nucleoside triphosphate hydrolases"/>
    <property type="match status" value="1"/>
</dbReference>
<evidence type="ECO:0000256" key="2">
    <source>
        <dbReference type="ARBA" id="ARBA00007733"/>
    </source>
</evidence>
<evidence type="ECO:0000256" key="3">
    <source>
        <dbReference type="ARBA" id="ARBA00020675"/>
    </source>
</evidence>
<evidence type="ECO:0000256" key="7">
    <source>
        <dbReference type="ARBA" id="ARBA00022917"/>
    </source>
</evidence>
<dbReference type="InterPro" id="IPR000795">
    <property type="entry name" value="T_Tr_GTP-bd_dom"/>
</dbReference>
<dbReference type="InterPro" id="IPR053905">
    <property type="entry name" value="EF-G-like_DII"/>
</dbReference>
<evidence type="ECO:0000313" key="15">
    <source>
        <dbReference type="Proteomes" id="UP001597116"/>
    </source>
</evidence>
<keyword evidence="8 9" id="KW-0342">GTP-binding</keyword>
<keyword evidence="6 9" id="KW-0547">Nucleotide-binding</keyword>
<dbReference type="PROSITE" id="PS00961">
    <property type="entry name" value="RIBOSOMAL_S28E"/>
    <property type="match status" value="1"/>
</dbReference>
<evidence type="ECO:0000256" key="1">
    <source>
        <dbReference type="ARBA" id="ARBA00004496"/>
    </source>
</evidence>
<dbReference type="PROSITE" id="PS01176">
    <property type="entry name" value="IF2"/>
    <property type="match status" value="1"/>
</dbReference>
<comment type="similarity">
    <text evidence="2 9 10">Belongs to the TRAFAC class translation factor GTPase superfamily. Classic translation factor GTPase family. IF-2 subfamily.</text>
</comment>
<dbReference type="RefSeq" id="WP_265992404.1">
    <property type="nucleotide sequence ID" value="NZ_CP110973.1"/>
</dbReference>
<evidence type="ECO:0000256" key="9">
    <source>
        <dbReference type="HAMAP-Rule" id="MF_00100"/>
    </source>
</evidence>
<keyword evidence="5 9" id="KW-0396">Initiation factor</keyword>
<comment type="function">
    <text evidence="9 10">One of the essential components for the initiation of protein synthesis. Protects formylmethionyl-tRNA from spontaneous hydrolysis and promotes its binding to the 30S ribosomal subunits. Also involved in the hydrolysis of GTP during the formation of the 70S ribosomal complex.</text>
</comment>
<dbReference type="InterPro" id="IPR006847">
    <property type="entry name" value="IF2_N"/>
</dbReference>
<evidence type="ECO:0000256" key="4">
    <source>
        <dbReference type="ARBA" id="ARBA00022490"/>
    </source>
</evidence>
<feature type="compositionally biased region" description="Basic and acidic residues" evidence="12">
    <location>
        <begin position="475"/>
        <end position="492"/>
    </location>
</feature>
<feature type="compositionally biased region" description="Pro residues" evidence="12">
    <location>
        <begin position="96"/>
        <end position="114"/>
    </location>
</feature>
<dbReference type="NCBIfam" id="TIGR00231">
    <property type="entry name" value="small_GTP"/>
    <property type="match status" value="1"/>
</dbReference>
<dbReference type="SUPFAM" id="SSF52156">
    <property type="entry name" value="Initiation factor IF2/eIF5b, domain 3"/>
    <property type="match status" value="1"/>
</dbReference>
<evidence type="ECO:0000256" key="10">
    <source>
        <dbReference type="RuleBase" id="RU000644"/>
    </source>
</evidence>
<evidence type="ECO:0000256" key="12">
    <source>
        <dbReference type="SAM" id="MobiDB-lite"/>
    </source>
</evidence>
<comment type="caution">
    <text evidence="14">The sequence shown here is derived from an EMBL/GenBank/DDBJ whole genome shotgun (WGS) entry which is preliminary data.</text>
</comment>
<organism evidence="14 15">
    <name type="scientific">Larkinella insperata</name>
    <dbReference type="NCBI Taxonomy" id="332158"/>
    <lineage>
        <taxon>Bacteria</taxon>
        <taxon>Pseudomonadati</taxon>
        <taxon>Bacteroidota</taxon>
        <taxon>Cytophagia</taxon>
        <taxon>Cytophagales</taxon>
        <taxon>Spirosomataceae</taxon>
        <taxon>Larkinella</taxon>
    </lineage>
</organism>
<keyword evidence="15" id="KW-1185">Reference proteome</keyword>
<dbReference type="Proteomes" id="UP001597116">
    <property type="component" value="Unassembled WGS sequence"/>
</dbReference>
<dbReference type="GO" id="GO:0003743">
    <property type="term" value="F:translation initiation factor activity"/>
    <property type="evidence" value="ECO:0007669"/>
    <property type="project" value="UniProtKB-KW"/>
</dbReference>
<feature type="compositionally biased region" description="Low complexity" evidence="12">
    <location>
        <begin position="416"/>
        <end position="435"/>
    </location>
</feature>
<reference evidence="15" key="1">
    <citation type="journal article" date="2019" name="Int. J. Syst. Evol. Microbiol.">
        <title>The Global Catalogue of Microorganisms (GCM) 10K type strain sequencing project: providing services to taxonomists for standard genome sequencing and annotation.</title>
        <authorList>
            <consortium name="The Broad Institute Genomics Platform"/>
            <consortium name="The Broad Institute Genome Sequencing Center for Infectious Disease"/>
            <person name="Wu L."/>
            <person name="Ma J."/>
        </authorList>
    </citation>
    <scope>NUCLEOTIDE SEQUENCE [LARGE SCALE GENOMIC DNA]</scope>
    <source>
        <strain evidence="15">CCUG 55608</strain>
    </source>
</reference>
<comment type="subcellular location">
    <subcellularLocation>
        <location evidence="1 9 11">Cytoplasm</location>
    </subcellularLocation>
</comment>
<evidence type="ECO:0000256" key="5">
    <source>
        <dbReference type="ARBA" id="ARBA00022540"/>
    </source>
</evidence>
<dbReference type="HAMAP" id="MF_00100_B">
    <property type="entry name" value="IF_2_B"/>
    <property type="match status" value="1"/>
</dbReference>
<proteinExistence type="inferred from homology"/>
<dbReference type="InterPro" id="IPR009000">
    <property type="entry name" value="Transl_B-barrel_sf"/>
</dbReference>
<dbReference type="Pfam" id="PF03144">
    <property type="entry name" value="GTP_EFTU_D2"/>
    <property type="match status" value="1"/>
</dbReference>
<dbReference type="Pfam" id="PF22042">
    <property type="entry name" value="EF-G_D2"/>
    <property type="match status" value="1"/>
</dbReference>
<feature type="region of interest" description="Disordered" evidence="12">
    <location>
        <begin position="57"/>
        <end position="530"/>
    </location>
</feature>
<protein>
    <recommendedName>
        <fullName evidence="3 9">Translation initiation factor IF-2</fullName>
    </recommendedName>
</protein>
<keyword evidence="7 9" id="KW-0648">Protein biosynthesis</keyword>